<dbReference type="InterPro" id="IPR010609">
    <property type="entry name" value="Gp5_C"/>
</dbReference>
<dbReference type="Pfam" id="PF04717">
    <property type="entry name" value="Phage_base_V"/>
    <property type="match status" value="1"/>
</dbReference>
<evidence type="ECO:0000256" key="2">
    <source>
        <dbReference type="ARBA" id="ARBA00005558"/>
    </source>
</evidence>
<dbReference type="KEGG" id="pthv:CE140_05275"/>
<feature type="region of interest" description="Disordered" evidence="4">
    <location>
        <begin position="464"/>
        <end position="486"/>
    </location>
</feature>
<feature type="compositionally biased region" description="Low complexity" evidence="4">
    <location>
        <begin position="470"/>
        <end position="481"/>
    </location>
</feature>
<feature type="domain" description="Gp5/Type VI secretion system Vgr protein OB-fold" evidence="5">
    <location>
        <begin position="386"/>
        <end position="453"/>
    </location>
</feature>
<sequence length="741" mass="83388">MAIAQNNRLVQVDSPLGGDILLLQSMEGSEELGRLFHYELDLTSEDRAITFDQLLGKPMGLTLELYDGGKRYFHGIVCSCRQLTGHGQFAGYRVSLRPWFWLLTRTSDCRIFQNKTVPDIIKQVFRDLGFSDFEDSLSGSYREWEYCVQYRETSFDFVSRLMEQEGIYYYFRHEQSRHVLVLADAYGAHTTAADYASVPFYPPDRQMRERDHFYDWQLAREVQPGSLALNDYDFLRPRASLEVRSSVPRSHTNADYPLYDYPGEYIQSNDGDHYARTRIEAIHSQFERVQLRGRARGIGCGHLFTLTGYDRADQNREYLVVVARYQIRQDPYESGQSDVAEQFVSELDCMDANQAFRPLPLTPMPIVRGPQTAVVVGPSGEEIWTDQYGRVKVHFHWDRHDQSNENSSCWIRVSQAWAGKNWGSVQLPRIGQEVIVSFLEGDPDRPIITGRVYNAEQTVPYALPANATQSGTKSRSSKGGSPANFNEIRMEDKKGAEQLFIHAEKNQDIEVENDETHWVGHDRSKTIDNDETVHVKHDRTETVDNNETITIGVDRKEKVGNNETISIGVNRTEDVGSNEKITIGANRTENVGSNETITIGADRTEKVGANETITIVSNRTEDVGGNETIGIKGNRNETVQGNEGIEINGNQSTQIGQNESRDVSQNRSTNIKQSDTLDVGKHFALTAGDSISLTTGDASITLKKDGTIMISGKNITLDGSGAIKIKADRNVVVKGQKILQN</sequence>
<dbReference type="NCBIfam" id="TIGR01646">
    <property type="entry name" value="vgr_GE"/>
    <property type="match status" value="1"/>
</dbReference>
<dbReference type="InterPro" id="IPR006533">
    <property type="entry name" value="T6SS_Vgr_RhsGE"/>
</dbReference>
<name>A0A2Z4Z6X6_9PSED</name>
<dbReference type="Pfam" id="PF06715">
    <property type="entry name" value="Gp5_C"/>
    <property type="match status" value="1"/>
</dbReference>
<dbReference type="PANTHER" id="PTHR32305">
    <property type="match status" value="1"/>
</dbReference>
<dbReference type="Pfam" id="PF05954">
    <property type="entry name" value="Phage_GPD"/>
    <property type="match status" value="1"/>
</dbReference>
<gene>
    <name evidence="7" type="ORF">CEQ51_04585</name>
</gene>
<proteinExistence type="inferred from homology"/>
<dbReference type="Proteomes" id="UP000251666">
    <property type="component" value="Chromosome"/>
</dbReference>
<evidence type="ECO:0000256" key="3">
    <source>
        <dbReference type="ARBA" id="ARBA00022525"/>
    </source>
</evidence>
<protein>
    <submittedName>
        <fullName evidence="7">Type VI secretion protein ImpA</fullName>
    </submittedName>
</protein>
<dbReference type="Gene3D" id="2.30.110.50">
    <property type="match status" value="1"/>
</dbReference>
<dbReference type="EMBL" id="CP022202">
    <property type="protein sequence ID" value="AXA59374.1"/>
    <property type="molecule type" value="Genomic_DNA"/>
</dbReference>
<dbReference type="Gene3D" id="2.40.50.230">
    <property type="entry name" value="Gp5 N-terminal domain"/>
    <property type="match status" value="1"/>
</dbReference>
<dbReference type="GO" id="GO:0005576">
    <property type="term" value="C:extracellular region"/>
    <property type="evidence" value="ECO:0007669"/>
    <property type="project" value="UniProtKB-SubCell"/>
</dbReference>
<dbReference type="Pfam" id="PF22178">
    <property type="entry name" value="Gp5_trimer_C"/>
    <property type="match status" value="1"/>
</dbReference>
<organism evidence="7 8">
    <name type="scientific">Pseudomonas thivervalensis</name>
    <dbReference type="NCBI Taxonomy" id="86265"/>
    <lineage>
        <taxon>Bacteria</taxon>
        <taxon>Pseudomonadati</taxon>
        <taxon>Pseudomonadota</taxon>
        <taxon>Gammaproteobacteria</taxon>
        <taxon>Pseudomonadales</taxon>
        <taxon>Pseudomonadaceae</taxon>
        <taxon>Pseudomonas</taxon>
    </lineage>
</organism>
<dbReference type="InterPro" id="IPR037026">
    <property type="entry name" value="Vgr_OB-fold_dom_sf"/>
</dbReference>
<dbReference type="NCBIfam" id="TIGR03361">
    <property type="entry name" value="VI_Rhs_Vgr"/>
    <property type="match status" value="1"/>
</dbReference>
<dbReference type="PANTHER" id="PTHR32305:SF15">
    <property type="entry name" value="PROTEIN RHSA-RELATED"/>
    <property type="match status" value="1"/>
</dbReference>
<dbReference type="FunFam" id="2.40.50.230:FF:000001">
    <property type="entry name" value="Type VI secretion protein VgrG"/>
    <property type="match status" value="1"/>
</dbReference>
<reference evidence="8" key="1">
    <citation type="journal article" date="2021" name="Front. Microbiol.">
        <title>Genomic Analysis of the 1-Aminocyclopropane-1-Carboxylate Deaminase-Producing Pseudomonas thivervalensis SC5 Reveals Its Multifaceted Roles in Soil and in Beneficial Interactions With Plants.</title>
        <authorList>
            <person name="Nascimento F.X."/>
            <person name="Uron P."/>
            <person name="Glick B.R."/>
            <person name="Giachini A."/>
            <person name="Rossi M.J."/>
        </authorList>
    </citation>
    <scope>NUCLEOTIDE SEQUENCE [LARGE SCALE GENOMIC DNA]</scope>
    <source>
        <strain evidence="8">PLM3</strain>
    </source>
</reference>
<dbReference type="FunFam" id="3.55.50.10:FF:000001">
    <property type="entry name" value="Actin cross-linking toxin VgrG1"/>
    <property type="match status" value="1"/>
</dbReference>
<evidence type="ECO:0000313" key="8">
    <source>
        <dbReference type="Proteomes" id="UP000251666"/>
    </source>
</evidence>
<dbReference type="AlphaFoldDB" id="A0A2Z4Z6X6"/>
<dbReference type="InterPro" id="IPR050708">
    <property type="entry name" value="T6SS_VgrG/RHS"/>
</dbReference>
<dbReference type="RefSeq" id="WP_208666558.1">
    <property type="nucleotide sequence ID" value="NZ_CP022201.1"/>
</dbReference>
<dbReference type="SUPFAM" id="SSF69279">
    <property type="entry name" value="Phage tail proteins"/>
    <property type="match status" value="2"/>
</dbReference>
<dbReference type="InterPro" id="IPR054030">
    <property type="entry name" value="Gp5_Vgr_C"/>
</dbReference>
<keyword evidence="3" id="KW-0964">Secreted</keyword>
<comment type="subcellular location">
    <subcellularLocation>
        <location evidence="1">Secreted</location>
    </subcellularLocation>
</comment>
<evidence type="ECO:0000259" key="5">
    <source>
        <dbReference type="Pfam" id="PF04717"/>
    </source>
</evidence>
<accession>A0A2Z4Z6X6</accession>
<evidence type="ECO:0000256" key="4">
    <source>
        <dbReference type="SAM" id="MobiDB-lite"/>
    </source>
</evidence>
<comment type="similarity">
    <text evidence="2">Belongs to the VgrG protein family.</text>
</comment>
<feature type="domain" description="Gp5/Type VI secretion system Vgr C-terminal trimerisation" evidence="6">
    <location>
        <begin position="470"/>
        <end position="583"/>
    </location>
</feature>
<dbReference type="SUPFAM" id="SSF69255">
    <property type="entry name" value="gp5 N-terminal domain-like"/>
    <property type="match status" value="1"/>
</dbReference>
<dbReference type="Gene3D" id="4.10.220.110">
    <property type="match status" value="1"/>
</dbReference>
<dbReference type="InterPro" id="IPR017847">
    <property type="entry name" value="T6SS_RhsGE_Vgr_subset"/>
</dbReference>
<evidence type="ECO:0000259" key="6">
    <source>
        <dbReference type="Pfam" id="PF22178"/>
    </source>
</evidence>
<evidence type="ECO:0000313" key="7">
    <source>
        <dbReference type="EMBL" id="AXA59374.1"/>
    </source>
</evidence>
<feature type="compositionally biased region" description="Polar residues" evidence="4">
    <location>
        <begin position="648"/>
        <end position="658"/>
    </location>
</feature>
<evidence type="ECO:0000256" key="1">
    <source>
        <dbReference type="ARBA" id="ARBA00004613"/>
    </source>
</evidence>
<dbReference type="InterPro" id="IPR006531">
    <property type="entry name" value="Gp5/Vgr_OB"/>
</dbReference>
<keyword evidence="8" id="KW-1185">Reference proteome</keyword>
<feature type="region of interest" description="Disordered" evidence="4">
    <location>
        <begin position="647"/>
        <end position="667"/>
    </location>
</feature>
<dbReference type="Gene3D" id="3.55.50.10">
    <property type="entry name" value="Baseplate protein-like domains"/>
    <property type="match status" value="1"/>
</dbReference>
<dbReference type="SUPFAM" id="SSF69349">
    <property type="entry name" value="Phage fibre proteins"/>
    <property type="match status" value="2"/>
</dbReference>